<dbReference type="SMART" id="SM00052">
    <property type="entry name" value="EAL"/>
    <property type="match status" value="1"/>
</dbReference>
<dbReference type="PANTHER" id="PTHR33121">
    <property type="entry name" value="CYCLIC DI-GMP PHOSPHODIESTERASE PDEF"/>
    <property type="match status" value="1"/>
</dbReference>
<dbReference type="Proteomes" id="UP001430804">
    <property type="component" value="Unassembled WGS sequence"/>
</dbReference>
<evidence type="ECO:0000259" key="2">
    <source>
        <dbReference type="PROSITE" id="PS50883"/>
    </source>
</evidence>
<feature type="compositionally biased region" description="Low complexity" evidence="1">
    <location>
        <begin position="304"/>
        <end position="317"/>
    </location>
</feature>
<evidence type="ECO:0000313" key="3">
    <source>
        <dbReference type="EMBL" id="MBW3096082.1"/>
    </source>
</evidence>
<reference evidence="3" key="1">
    <citation type="submission" date="2021-07" db="EMBL/GenBank/DDBJ databases">
        <title>Pseudohoeflea marina sp. nov. a polyhydroxyalcanoate-producing bacterium.</title>
        <authorList>
            <person name="Zheng W."/>
            <person name="Yu S."/>
            <person name="Huang Y."/>
        </authorList>
    </citation>
    <scope>NUCLEOTIDE SEQUENCE</scope>
    <source>
        <strain evidence="3">DP4N28-3</strain>
    </source>
</reference>
<evidence type="ECO:0000256" key="1">
    <source>
        <dbReference type="SAM" id="MobiDB-lite"/>
    </source>
</evidence>
<accession>A0ABS6WJF5</accession>
<dbReference type="InterPro" id="IPR001633">
    <property type="entry name" value="EAL_dom"/>
</dbReference>
<dbReference type="InterPro" id="IPR050706">
    <property type="entry name" value="Cyclic-di-GMP_PDE-like"/>
</dbReference>
<gene>
    <name evidence="3" type="ORF">KY465_02185</name>
</gene>
<sequence>MMPEHGEAHFLEDEHGALSTTYGPYLLRSAFQPIFSQGENGHLCIEAFEALIRPQRNGEMVAPVRFFTMVEANDAFAVDALCRQLHLRNAARIKRPDALYFINFNPGLFKHGENVQSEVRAMLDLCHACGISPRRVVCEITEHGSDEDALADLVQALRNGMFRIAIDDYGADDSEIARVDRLKPDVIKFDAAWVRRFYETPAGQSLLRLMVGQFVDRGILCLFEGLEEESQIAFCHEIGVHLMQGYALARPQLAPTDFETRFPDHANGSLQHRLSAARAAIAESGSGTGPARPLGFSRQETDIATPAPQPAARRAVPFGRRQR</sequence>
<comment type="caution">
    <text evidence="3">The sequence shown here is derived from an EMBL/GenBank/DDBJ whole genome shotgun (WGS) entry which is preliminary data.</text>
</comment>
<feature type="domain" description="EAL" evidence="2">
    <location>
        <begin position="7"/>
        <end position="265"/>
    </location>
</feature>
<name>A0ABS6WJF5_9HYPH</name>
<dbReference type="PANTHER" id="PTHR33121:SF76">
    <property type="entry name" value="SIGNALING PROTEIN"/>
    <property type="match status" value="1"/>
</dbReference>
<keyword evidence="4" id="KW-1185">Reference proteome</keyword>
<dbReference type="CDD" id="cd01948">
    <property type="entry name" value="EAL"/>
    <property type="match status" value="1"/>
</dbReference>
<organism evidence="3 4">
    <name type="scientific">Pseudohoeflea coraliihabitans</name>
    <dbReference type="NCBI Taxonomy" id="2860393"/>
    <lineage>
        <taxon>Bacteria</taxon>
        <taxon>Pseudomonadati</taxon>
        <taxon>Pseudomonadota</taxon>
        <taxon>Alphaproteobacteria</taxon>
        <taxon>Hyphomicrobiales</taxon>
        <taxon>Rhizobiaceae</taxon>
        <taxon>Pseudohoeflea</taxon>
    </lineage>
</organism>
<dbReference type="RefSeq" id="WP_219157969.1">
    <property type="nucleotide sequence ID" value="NZ_JAHWQX010000001.1"/>
</dbReference>
<dbReference type="EMBL" id="JAHWQX010000001">
    <property type="protein sequence ID" value="MBW3096082.1"/>
    <property type="molecule type" value="Genomic_DNA"/>
</dbReference>
<protein>
    <submittedName>
        <fullName evidence="3">EAL domain-containing protein</fullName>
    </submittedName>
</protein>
<dbReference type="PROSITE" id="PS50883">
    <property type="entry name" value="EAL"/>
    <property type="match status" value="1"/>
</dbReference>
<evidence type="ECO:0000313" key="4">
    <source>
        <dbReference type="Proteomes" id="UP001430804"/>
    </source>
</evidence>
<proteinExistence type="predicted"/>
<dbReference type="Pfam" id="PF00563">
    <property type="entry name" value="EAL"/>
    <property type="match status" value="1"/>
</dbReference>
<feature type="region of interest" description="Disordered" evidence="1">
    <location>
        <begin position="282"/>
        <end position="323"/>
    </location>
</feature>